<dbReference type="Pfam" id="PF00520">
    <property type="entry name" value="Ion_trans"/>
    <property type="match status" value="1"/>
</dbReference>
<evidence type="ECO:0000313" key="15">
    <source>
        <dbReference type="EMBL" id="KAH9644161.1"/>
    </source>
</evidence>
<evidence type="ECO:0000313" key="16">
    <source>
        <dbReference type="Proteomes" id="UP000814243"/>
    </source>
</evidence>
<comment type="subcellular location">
    <subcellularLocation>
        <location evidence="1">Membrane</location>
        <topology evidence="1">Multi-pass membrane protein</topology>
    </subcellularLocation>
</comment>
<dbReference type="PANTHER" id="PTHR47143">
    <property type="entry name" value="TRANSIENT RECEPTOR POTENTIAL CATION CHANNEL PROTEIN PAINLESS"/>
    <property type="match status" value="1"/>
</dbReference>
<dbReference type="SMART" id="SM00248">
    <property type="entry name" value="ANK"/>
    <property type="match status" value="6"/>
</dbReference>
<feature type="transmembrane region" description="Helical" evidence="13">
    <location>
        <begin position="392"/>
        <end position="410"/>
    </location>
</feature>
<proteinExistence type="predicted"/>
<dbReference type="InterPro" id="IPR036770">
    <property type="entry name" value="Ankyrin_rpt-contain_sf"/>
</dbReference>
<feature type="repeat" description="ANK" evidence="12">
    <location>
        <begin position="164"/>
        <end position="196"/>
    </location>
</feature>
<organism evidence="15 16">
    <name type="scientific">Spodoptera exigua</name>
    <name type="common">Beet armyworm</name>
    <name type="synonym">Noctua fulgens</name>
    <dbReference type="NCBI Taxonomy" id="7107"/>
    <lineage>
        <taxon>Eukaryota</taxon>
        <taxon>Metazoa</taxon>
        <taxon>Ecdysozoa</taxon>
        <taxon>Arthropoda</taxon>
        <taxon>Hexapoda</taxon>
        <taxon>Insecta</taxon>
        <taxon>Pterygota</taxon>
        <taxon>Neoptera</taxon>
        <taxon>Endopterygota</taxon>
        <taxon>Lepidoptera</taxon>
        <taxon>Glossata</taxon>
        <taxon>Ditrysia</taxon>
        <taxon>Noctuoidea</taxon>
        <taxon>Noctuidae</taxon>
        <taxon>Amphipyrinae</taxon>
        <taxon>Spodoptera</taxon>
    </lineage>
</organism>
<dbReference type="PROSITE" id="PS50297">
    <property type="entry name" value="ANK_REP_REGION"/>
    <property type="match status" value="4"/>
</dbReference>
<name>A0A922SNQ7_SPOEX</name>
<feature type="transmembrane region" description="Helical" evidence="13">
    <location>
        <begin position="325"/>
        <end position="347"/>
    </location>
</feature>
<keyword evidence="9 13" id="KW-0472">Membrane</keyword>
<dbReference type="SUPFAM" id="SSF48403">
    <property type="entry name" value="Ankyrin repeat"/>
    <property type="match status" value="1"/>
</dbReference>
<evidence type="ECO:0000256" key="8">
    <source>
        <dbReference type="ARBA" id="ARBA00023065"/>
    </source>
</evidence>
<feature type="repeat" description="ANK" evidence="12">
    <location>
        <begin position="130"/>
        <end position="150"/>
    </location>
</feature>
<dbReference type="Proteomes" id="UP000814243">
    <property type="component" value="Unassembled WGS sequence"/>
</dbReference>
<dbReference type="InterPro" id="IPR052076">
    <property type="entry name" value="TRP_cation_channel"/>
</dbReference>
<gene>
    <name evidence="15" type="ORF">HF086_018382</name>
</gene>
<keyword evidence="10" id="KW-0325">Glycoprotein</keyword>
<keyword evidence="8" id="KW-0406">Ion transport</keyword>
<reference evidence="15" key="1">
    <citation type="journal article" date="2021" name="G3 (Bethesda)">
        <title>Genome and transcriptome analysis of the beet armyworm Spodoptera exigua reveals targets for pest control. .</title>
        <authorList>
            <person name="Simon S."/>
            <person name="Breeschoten T."/>
            <person name="Jansen H.J."/>
            <person name="Dirks R.P."/>
            <person name="Schranz M.E."/>
            <person name="Ros V.I.D."/>
        </authorList>
    </citation>
    <scope>NUCLEOTIDE SEQUENCE</scope>
    <source>
        <strain evidence="15">TB_SE_WUR_2020</strain>
    </source>
</reference>
<feature type="domain" description="Ion transport" evidence="14">
    <location>
        <begin position="349"/>
        <end position="607"/>
    </location>
</feature>
<protein>
    <recommendedName>
        <fullName evidence="14">Ion transport domain-containing protein</fullName>
    </recommendedName>
</protein>
<dbReference type="Gene3D" id="1.10.287.70">
    <property type="match status" value="1"/>
</dbReference>
<evidence type="ECO:0000256" key="2">
    <source>
        <dbReference type="ARBA" id="ARBA00022448"/>
    </source>
</evidence>
<feature type="transmembrane region" description="Helical" evidence="13">
    <location>
        <begin position="574"/>
        <end position="597"/>
    </location>
</feature>
<evidence type="ECO:0000256" key="13">
    <source>
        <dbReference type="SAM" id="Phobius"/>
    </source>
</evidence>
<keyword evidence="5" id="KW-0677">Repeat</keyword>
<comment type="caution">
    <text evidence="15">The sequence shown here is derived from an EMBL/GenBank/DDBJ whole genome shotgun (WGS) entry which is preliminary data.</text>
</comment>
<evidence type="ECO:0000256" key="6">
    <source>
        <dbReference type="ARBA" id="ARBA00022989"/>
    </source>
</evidence>
<feature type="transmembrane region" description="Helical" evidence="13">
    <location>
        <begin position="454"/>
        <end position="474"/>
    </location>
</feature>
<dbReference type="Pfam" id="PF12796">
    <property type="entry name" value="Ank_2"/>
    <property type="match status" value="2"/>
</dbReference>
<keyword evidence="11" id="KW-0407">Ion channel</keyword>
<keyword evidence="7 12" id="KW-0040">ANK repeat</keyword>
<dbReference type="GO" id="GO:0034703">
    <property type="term" value="C:cation channel complex"/>
    <property type="evidence" value="ECO:0007669"/>
    <property type="project" value="UniProtKB-ARBA"/>
</dbReference>
<dbReference type="Pfam" id="PF00023">
    <property type="entry name" value="Ank"/>
    <property type="match status" value="1"/>
</dbReference>
<evidence type="ECO:0000256" key="5">
    <source>
        <dbReference type="ARBA" id="ARBA00022737"/>
    </source>
</evidence>
<keyword evidence="6 13" id="KW-1133">Transmembrane helix</keyword>
<evidence type="ECO:0000256" key="7">
    <source>
        <dbReference type="ARBA" id="ARBA00023043"/>
    </source>
</evidence>
<dbReference type="PROSITE" id="PS50088">
    <property type="entry name" value="ANK_REPEAT"/>
    <property type="match status" value="4"/>
</dbReference>
<dbReference type="GO" id="GO:0005216">
    <property type="term" value="F:monoatomic ion channel activity"/>
    <property type="evidence" value="ECO:0007669"/>
    <property type="project" value="InterPro"/>
</dbReference>
<feature type="repeat" description="ANK" evidence="12">
    <location>
        <begin position="98"/>
        <end position="130"/>
    </location>
</feature>
<evidence type="ECO:0000256" key="4">
    <source>
        <dbReference type="ARBA" id="ARBA00022692"/>
    </source>
</evidence>
<evidence type="ECO:0000256" key="1">
    <source>
        <dbReference type="ARBA" id="ARBA00004141"/>
    </source>
</evidence>
<feature type="repeat" description="ANK" evidence="12">
    <location>
        <begin position="29"/>
        <end position="61"/>
    </location>
</feature>
<sequence>MTPCSTKQSTLQNRCDKSLAQLLNEKDSAGCSPLHYASREGHIRSLENLIRLGACINLKNNNNESPLHFAARYGRYHTACQLLDSDKGTFIINESDGEGLTPLHIASREGHTRVVHLLLNRGALLHRDHNGRNPLHLAAMSGYTQTIELLHSVHSHLLDQSDKDGNTPLHLATMENKPNSIALLLSMGCRLSYNNLDMSAIDYAIYYNAKEVMALRSDRHPCVTLALIAYMPRVFEAVQDKCITKANCKKDSKSFYIKYSFDALCPQLKMEDGNNVRRKSENVPKSQNIPLPALNAMVAHGRVELLAHPLSQKYLQMKWHSYGKYFHLANLLFYCIFLIFVTVYTYLLMGNSENYGPTKKAAKCNLSDPMSFDRENKTEKNIVFNPDFESKVAMYTSTVAILAYNAICLIREAYNVKQQKWHYLVDPSNLVSWLLYISSTLMVIPTICKYFDEIQFSAASITVFLSWFELLLLLQRFDQVGIYVVMFLEILQTLIKVLMVFSILIIAFGMAFYILLSKVGPDETGHHLSFNSIPMSLMRTFAMMLGELDFVGTYVQPYYKSETDILLPFPMPTFFILGIFMVLMPILLMNLLIGLAVGDIESVRRNAQLKRLAMQVVLHTELERKLPAILLEKVDKDELIEYPNNKKCKLGFLDLILRKWFCNPFTDDAGLDLVLESSEDYITAELEKQKRKLRDISMVLEQQHTLVRLIVQKMEIKTEADDVDEGVSPGDTRVVPRWSSPRIRKKLRTASSFNKGG</sequence>
<dbReference type="PANTHER" id="PTHR47143:SF1">
    <property type="entry name" value="ION_TRANS DOMAIN-CONTAINING PROTEIN"/>
    <property type="match status" value="1"/>
</dbReference>
<accession>A0A922SNQ7</accession>
<evidence type="ECO:0000259" key="14">
    <source>
        <dbReference type="Pfam" id="PF00520"/>
    </source>
</evidence>
<dbReference type="Gene3D" id="1.25.40.20">
    <property type="entry name" value="Ankyrin repeat-containing domain"/>
    <property type="match status" value="1"/>
</dbReference>
<evidence type="ECO:0000256" key="12">
    <source>
        <dbReference type="PROSITE-ProRule" id="PRU00023"/>
    </source>
</evidence>
<keyword evidence="4 13" id="KW-0812">Transmembrane</keyword>
<dbReference type="EMBL" id="JACEFF010000099">
    <property type="protein sequence ID" value="KAH9644161.1"/>
    <property type="molecule type" value="Genomic_DNA"/>
</dbReference>
<keyword evidence="3" id="KW-0716">Sensory transduction</keyword>
<dbReference type="InterPro" id="IPR002110">
    <property type="entry name" value="Ankyrin_rpt"/>
</dbReference>
<evidence type="ECO:0000256" key="11">
    <source>
        <dbReference type="ARBA" id="ARBA00023303"/>
    </source>
</evidence>
<evidence type="ECO:0000256" key="3">
    <source>
        <dbReference type="ARBA" id="ARBA00022606"/>
    </source>
</evidence>
<dbReference type="InterPro" id="IPR005821">
    <property type="entry name" value="Ion_trans_dom"/>
</dbReference>
<dbReference type="AlphaFoldDB" id="A0A922SNQ7"/>
<feature type="transmembrane region" description="Helical" evidence="13">
    <location>
        <begin position="430"/>
        <end position="448"/>
    </location>
</feature>
<evidence type="ECO:0000256" key="9">
    <source>
        <dbReference type="ARBA" id="ARBA00023136"/>
    </source>
</evidence>
<keyword evidence="2" id="KW-0813">Transport</keyword>
<feature type="transmembrane region" description="Helical" evidence="13">
    <location>
        <begin position="494"/>
        <end position="516"/>
    </location>
</feature>
<evidence type="ECO:0000256" key="10">
    <source>
        <dbReference type="ARBA" id="ARBA00023180"/>
    </source>
</evidence>